<dbReference type="Gene3D" id="3.20.20.70">
    <property type="entry name" value="Aldolase class I"/>
    <property type="match status" value="1"/>
</dbReference>
<dbReference type="InterPro" id="IPR006411">
    <property type="entry name" value="Fruct_bisP_bact"/>
</dbReference>
<dbReference type="RefSeq" id="WP_126237227.1">
    <property type="nucleotide sequence ID" value="NZ_PRCE01000155.1"/>
</dbReference>
<evidence type="ECO:0000256" key="6">
    <source>
        <dbReference type="ARBA" id="ARBA00022833"/>
    </source>
</evidence>
<evidence type="ECO:0000256" key="7">
    <source>
        <dbReference type="ARBA" id="ARBA00023152"/>
    </source>
</evidence>
<dbReference type="PIRSF" id="PIRSF001359">
    <property type="entry name" value="F_bP_aldolase_II"/>
    <property type="match status" value="1"/>
</dbReference>
<comment type="similarity">
    <text evidence="3 11">Belongs to the class II fructose-bisphosphate aldolase family.</text>
</comment>
<feature type="binding site" evidence="10">
    <location>
        <position position="130"/>
    </location>
    <ligand>
        <name>Zn(2+)</name>
        <dbReference type="ChEBI" id="CHEBI:29105"/>
        <label>1</label>
        <note>catalytic</note>
    </ligand>
</feature>
<dbReference type="NCBIfam" id="TIGR01520">
    <property type="entry name" value="FruBisAldo_II_A"/>
    <property type="match status" value="1"/>
</dbReference>
<evidence type="ECO:0000256" key="3">
    <source>
        <dbReference type="ARBA" id="ARBA00005812"/>
    </source>
</evidence>
<evidence type="ECO:0000256" key="8">
    <source>
        <dbReference type="ARBA" id="ARBA00023239"/>
    </source>
</evidence>
<proteinExistence type="inferred from homology"/>
<evidence type="ECO:0000256" key="4">
    <source>
        <dbReference type="ARBA" id="ARBA00013068"/>
    </source>
</evidence>
<dbReference type="GO" id="GO:0006096">
    <property type="term" value="P:glycolytic process"/>
    <property type="evidence" value="ECO:0007669"/>
    <property type="project" value="UniProtKB-UniPathway"/>
</dbReference>
<feature type="binding site" evidence="9">
    <location>
        <begin position="152"/>
        <end position="155"/>
    </location>
    <ligand>
        <name>dihydroxyacetone phosphate</name>
        <dbReference type="ChEBI" id="CHEBI:57642"/>
    </ligand>
</feature>
<dbReference type="InterPro" id="IPR000771">
    <property type="entry name" value="FBA_II"/>
</dbReference>
<protein>
    <recommendedName>
        <fullName evidence="4 11">Fructose-bisphosphate aldolase</fullName>
        <shortName evidence="11">FBP aldolase</shortName>
        <ecNumber evidence="4 11">4.1.2.13</ecNumber>
    </recommendedName>
</protein>
<dbReference type="Pfam" id="PF01116">
    <property type="entry name" value="F_bP_aldolase"/>
    <property type="match status" value="1"/>
</dbReference>
<name>A0A431FVN8_CAMJU</name>
<evidence type="ECO:0000256" key="2">
    <source>
        <dbReference type="ARBA" id="ARBA00004714"/>
    </source>
</evidence>
<dbReference type="EMBL" id="PRCE01000155">
    <property type="protein sequence ID" value="RTJ97365.1"/>
    <property type="molecule type" value="Genomic_DNA"/>
</dbReference>
<evidence type="ECO:0000256" key="10">
    <source>
        <dbReference type="PIRSR" id="PIRSR001359-3"/>
    </source>
</evidence>
<dbReference type="NCBIfam" id="NF006628">
    <property type="entry name" value="PRK09197.1"/>
    <property type="match status" value="1"/>
</dbReference>
<evidence type="ECO:0000256" key="5">
    <source>
        <dbReference type="ARBA" id="ARBA00022723"/>
    </source>
</evidence>
<dbReference type="GO" id="GO:0006094">
    <property type="term" value="P:gluconeogenesis"/>
    <property type="evidence" value="ECO:0007669"/>
    <property type="project" value="TreeGrafter"/>
</dbReference>
<dbReference type="SUPFAM" id="SSF51569">
    <property type="entry name" value="Aldolase"/>
    <property type="match status" value="1"/>
</dbReference>
<keyword evidence="5 10" id="KW-0479">Metal-binding</keyword>
<evidence type="ECO:0000256" key="1">
    <source>
        <dbReference type="ARBA" id="ARBA00000441"/>
    </source>
</evidence>
<dbReference type="Proteomes" id="UP000286791">
    <property type="component" value="Unassembled WGS sequence"/>
</dbReference>
<keyword evidence="7 11" id="KW-0324">Glycolysis</keyword>
<dbReference type="GO" id="GO:0008270">
    <property type="term" value="F:zinc ion binding"/>
    <property type="evidence" value="ECO:0007669"/>
    <property type="project" value="UniProtKB-UniRule"/>
</dbReference>
<evidence type="ECO:0000313" key="12">
    <source>
        <dbReference type="EMBL" id="RTJ97365.1"/>
    </source>
</evidence>
<keyword evidence="8 11" id="KW-0456">Lyase</keyword>
<comment type="catalytic activity">
    <reaction evidence="1 11">
        <text>beta-D-fructose 1,6-bisphosphate = D-glyceraldehyde 3-phosphate + dihydroxyacetone phosphate</text>
        <dbReference type="Rhea" id="RHEA:14729"/>
        <dbReference type="ChEBI" id="CHEBI:32966"/>
        <dbReference type="ChEBI" id="CHEBI:57642"/>
        <dbReference type="ChEBI" id="CHEBI:59776"/>
        <dbReference type="EC" id="4.1.2.13"/>
    </reaction>
</comment>
<reference evidence="12 13" key="1">
    <citation type="journal article" date="2019" name="Appl. Environ. Microbiol.">
        <title>Population genetics and characterization of Campylobacter jejuni isolates in western jackdaws and game birds in Finland.</title>
        <authorList>
            <person name="Kovanen S."/>
            <person name="Rossi M."/>
            <person name="Pohja-Mykra M."/>
            <person name="Nieminen T."/>
            <person name="Raunio-Saarnisto M."/>
            <person name="Sauvala M."/>
            <person name="Fredriksson-Ahomaa M."/>
            <person name="Hanninen M.L."/>
            <person name="Kivisto R."/>
        </authorList>
    </citation>
    <scope>NUCLEOTIDE SEQUENCE [LARGE SCALE GENOMIC DNA]</scope>
    <source>
        <strain evidence="12 13">CB304</strain>
    </source>
</reference>
<gene>
    <name evidence="12" type="ORF">C3H48_09540</name>
</gene>
<organism evidence="12 13">
    <name type="scientific">Campylobacter jejuni</name>
    <dbReference type="NCBI Taxonomy" id="197"/>
    <lineage>
        <taxon>Bacteria</taxon>
        <taxon>Pseudomonadati</taxon>
        <taxon>Campylobacterota</taxon>
        <taxon>Epsilonproteobacteria</taxon>
        <taxon>Campylobacterales</taxon>
        <taxon>Campylobacteraceae</taxon>
        <taxon>Campylobacter</taxon>
    </lineage>
</organism>
<dbReference type="GO" id="GO:0004332">
    <property type="term" value="F:fructose-bisphosphate aldolase activity"/>
    <property type="evidence" value="ECO:0007669"/>
    <property type="project" value="UniProtKB-EC"/>
</dbReference>
<feature type="non-terminal residue" evidence="12">
    <location>
        <position position="1"/>
    </location>
</feature>
<dbReference type="PROSITE" id="PS00806">
    <property type="entry name" value="ALDOLASE_CLASS_II_2"/>
    <property type="match status" value="1"/>
</dbReference>
<dbReference type="PANTHER" id="PTHR30559:SF0">
    <property type="entry name" value="FRUCTOSE-BISPHOSPHATE ALDOLASE"/>
    <property type="match status" value="1"/>
</dbReference>
<comment type="pathway">
    <text evidence="2 11">Carbohydrate degradation; glycolysis; D-glyceraldehyde 3-phosphate and glycerone phosphate from D-glucose: step 4/4.</text>
</comment>
<dbReference type="NCBIfam" id="TIGR00167">
    <property type="entry name" value="cbbA"/>
    <property type="match status" value="1"/>
</dbReference>
<dbReference type="GO" id="GO:0005829">
    <property type="term" value="C:cytosol"/>
    <property type="evidence" value="ECO:0007669"/>
    <property type="project" value="TreeGrafter"/>
</dbReference>
<evidence type="ECO:0000313" key="13">
    <source>
        <dbReference type="Proteomes" id="UP000286791"/>
    </source>
</evidence>
<dbReference type="AlphaFoldDB" id="A0A431FVN8"/>
<evidence type="ECO:0000256" key="11">
    <source>
        <dbReference type="RuleBase" id="RU366023"/>
    </source>
</evidence>
<keyword evidence="6 10" id="KW-0862">Zinc</keyword>
<evidence type="ECO:0000256" key="9">
    <source>
        <dbReference type="PIRSR" id="PIRSR001359-2"/>
    </source>
</evidence>
<feature type="binding site" evidence="9">
    <location>
        <position position="92"/>
    </location>
    <ligand>
        <name>dihydroxyacetone phosphate</name>
        <dbReference type="ChEBI" id="CHEBI:57642"/>
    </ligand>
</feature>
<feature type="binding site" evidence="10">
    <location>
        <position position="91"/>
    </location>
    <ligand>
        <name>Zn(2+)</name>
        <dbReference type="ChEBI" id="CHEBI:29105"/>
        <label>1</label>
        <note>catalytic</note>
    </ligand>
</feature>
<feature type="binding site" evidence="10">
    <location>
        <position position="39"/>
    </location>
    <ligand>
        <name>Zn(2+)</name>
        <dbReference type="ChEBI" id="CHEBI:29105"/>
        <label>2</label>
    </ligand>
</feature>
<dbReference type="InterPro" id="IPR013785">
    <property type="entry name" value="Aldolase_TIM"/>
</dbReference>
<feature type="binding site" evidence="9">
    <location>
        <begin position="131"/>
        <end position="133"/>
    </location>
    <ligand>
        <name>dihydroxyacetone phosphate</name>
        <dbReference type="ChEBI" id="CHEBI:57642"/>
    </ligand>
</feature>
<dbReference type="PANTHER" id="PTHR30559">
    <property type="entry name" value="FRUCTOSE-BISPHOSPHATE ALDOLASE CLASS 2"/>
    <property type="match status" value="1"/>
</dbReference>
<comment type="function">
    <text evidence="11">Catalyzes the aldol condensation of dihydroxyacetone phosphate (DHAP or glycerone-phosphate) with glyceraldehyde 3-phosphate (G3P) to form fructose 1,6-bisphosphate (FBP) in gluconeogenesis and the reverse reaction in glycolysis.</text>
</comment>
<dbReference type="EC" id="4.1.2.13" evidence="4 11"/>
<comment type="caution">
    <text evidence="12">The sequence shown here is derived from an EMBL/GenBank/DDBJ whole genome shotgun (WGS) entry which is preliminary data.</text>
</comment>
<comment type="cofactor">
    <cofactor evidence="10 11">
        <name>Zn(2+)</name>
        <dbReference type="ChEBI" id="CHEBI:29105"/>
    </cofactor>
    <text evidence="10 11">Binds 2 Zn(2+) ions per subunit. One is catalytic and the other provides a structural contribution.</text>
</comment>
<sequence>ALFSSHMLDLSEESLEENLSTCEVYLQKLDALGVALEIELGCTGGEEDGVDNTGIDNSKLYTQPEDVALAYERLGKISDKFSIAASFGNVHGVYKPGNVSLQPEILKNSQKFVKDKFALNSDKPINFVFHGGSGSELKDIKDAVSYGVIKMNIDTDTQWAFWDGVREYELKNRAYLQGQIGNPEGDDKPNKKYYDPRVWLRSGEESMIKRLEVAFEDLNCINKN</sequence>
<dbReference type="UniPathway" id="UPA00109">
    <property type="reaction ID" value="UER00183"/>
</dbReference>
<accession>A0A431FVN8</accession>
<feature type="binding site" evidence="10">
    <location>
        <position position="9"/>
    </location>
    <ligand>
        <name>Zn(2+)</name>
        <dbReference type="ChEBI" id="CHEBI:29105"/>
        <label>2</label>
    </ligand>
</feature>